<sequence length="195" mass="21281">MARRHPVGGRAVGRRRGDVRSRLRRHPAQALQPHSNYGRAERAVGIEADRAQRVVAVRRFRECVMFNVGTISANNRVRLVKLTNRYIPSSQAYFQTNGVLQVFNVGDIPGEWYAPGPTANIGLGYEGRYALQAGSAPGGGGGAITTNWQVISGTYGLILYWNSGFSGRVLVEIRNKATQAVQASAQIWNSPAYAP</sequence>
<evidence type="ECO:0000313" key="2">
    <source>
        <dbReference type="EMBL" id="SBV37856.1"/>
    </source>
</evidence>
<reference evidence="2" key="1">
    <citation type="submission" date="2016-03" db="EMBL/GenBank/DDBJ databases">
        <authorList>
            <person name="Ploux O."/>
        </authorList>
    </citation>
    <scope>NUCLEOTIDE SEQUENCE</scope>
    <source>
        <strain evidence="2">UC10</strain>
    </source>
</reference>
<accession>A0A1Y5Q936</accession>
<dbReference type="EMBL" id="FLTS01000001">
    <property type="protein sequence ID" value="SBV37856.1"/>
    <property type="molecule type" value="Genomic_DNA"/>
</dbReference>
<organism evidence="2">
    <name type="scientific">uncultured Stenotrophomonas sp</name>
    <dbReference type="NCBI Taxonomy" id="165438"/>
    <lineage>
        <taxon>Bacteria</taxon>
        <taxon>Pseudomonadati</taxon>
        <taxon>Pseudomonadota</taxon>
        <taxon>Gammaproteobacteria</taxon>
        <taxon>Lysobacterales</taxon>
        <taxon>Lysobacteraceae</taxon>
        <taxon>Stenotrophomonas</taxon>
        <taxon>environmental samples</taxon>
    </lineage>
</organism>
<name>A0A1Y5Q936_9GAMM</name>
<gene>
    <name evidence="2" type="ORF">STPYR_12799</name>
</gene>
<proteinExistence type="predicted"/>
<feature type="region of interest" description="Disordered" evidence="1">
    <location>
        <begin position="1"/>
        <end position="36"/>
    </location>
</feature>
<protein>
    <submittedName>
        <fullName evidence="2">Uncharacterized protein</fullName>
    </submittedName>
</protein>
<dbReference type="AlphaFoldDB" id="A0A1Y5Q936"/>
<evidence type="ECO:0000256" key="1">
    <source>
        <dbReference type="SAM" id="MobiDB-lite"/>
    </source>
</evidence>